<protein>
    <submittedName>
        <fullName evidence="1">Uncharacterized protein</fullName>
    </submittedName>
</protein>
<organism evidence="1 2">
    <name type="scientific">Rhamnella rubrinervis</name>
    <dbReference type="NCBI Taxonomy" id="2594499"/>
    <lineage>
        <taxon>Eukaryota</taxon>
        <taxon>Viridiplantae</taxon>
        <taxon>Streptophyta</taxon>
        <taxon>Embryophyta</taxon>
        <taxon>Tracheophyta</taxon>
        <taxon>Spermatophyta</taxon>
        <taxon>Magnoliopsida</taxon>
        <taxon>eudicotyledons</taxon>
        <taxon>Gunneridae</taxon>
        <taxon>Pentapetalae</taxon>
        <taxon>rosids</taxon>
        <taxon>fabids</taxon>
        <taxon>Rosales</taxon>
        <taxon>Rhamnaceae</taxon>
        <taxon>rhamnoid group</taxon>
        <taxon>Rhamneae</taxon>
        <taxon>Rhamnella</taxon>
    </lineage>
</organism>
<evidence type="ECO:0000313" key="2">
    <source>
        <dbReference type="Proteomes" id="UP000796880"/>
    </source>
</evidence>
<name>A0A8K0DSN0_9ROSA</name>
<reference evidence="1" key="1">
    <citation type="submission" date="2020-03" db="EMBL/GenBank/DDBJ databases">
        <title>A high-quality chromosome-level genome assembly of a woody plant with both climbing and erect habits, Rhamnella rubrinervis.</title>
        <authorList>
            <person name="Lu Z."/>
            <person name="Yang Y."/>
            <person name="Zhu X."/>
            <person name="Sun Y."/>
        </authorList>
    </citation>
    <scope>NUCLEOTIDE SEQUENCE</scope>
    <source>
        <strain evidence="1">BYM</strain>
        <tissue evidence="1">Leaf</tissue>
    </source>
</reference>
<comment type="caution">
    <text evidence="1">The sequence shown here is derived from an EMBL/GenBank/DDBJ whole genome shotgun (WGS) entry which is preliminary data.</text>
</comment>
<sequence>MRLAEDAAGRPQEVVGKGRRIRWKVEEVAGGQRKLLANGSKLLKGRRKVLEGCGKVLEGQREGVGRSEKLWAKREAAVALGKCWKAVGSRRKLWDGRRKEVEGREVERSLKLLDAVEGVGGEEVVGAEESHGKAFEVLEGQRNLVASHKLWDWP</sequence>
<proteinExistence type="predicted"/>
<gene>
    <name evidence="1" type="ORF">FNV43_RR19429</name>
</gene>
<evidence type="ECO:0000313" key="1">
    <source>
        <dbReference type="EMBL" id="KAF3436682.1"/>
    </source>
</evidence>
<dbReference type="Proteomes" id="UP000796880">
    <property type="component" value="Unassembled WGS sequence"/>
</dbReference>
<dbReference type="EMBL" id="VOIH02000009">
    <property type="protein sequence ID" value="KAF3436682.1"/>
    <property type="molecule type" value="Genomic_DNA"/>
</dbReference>
<dbReference type="AlphaFoldDB" id="A0A8K0DSN0"/>
<accession>A0A8K0DSN0</accession>
<keyword evidence="2" id="KW-1185">Reference proteome</keyword>